<gene>
    <name evidence="10" type="ORF">K461DRAFT_219121</name>
</gene>
<evidence type="ECO:0000256" key="6">
    <source>
        <dbReference type="ARBA" id="ARBA00022968"/>
    </source>
</evidence>
<dbReference type="Proteomes" id="UP000799439">
    <property type="component" value="Unassembled WGS sequence"/>
</dbReference>
<comment type="pathway">
    <text evidence="2">Protein modification; protein glycosylation.</text>
</comment>
<evidence type="ECO:0000256" key="5">
    <source>
        <dbReference type="ARBA" id="ARBA00022692"/>
    </source>
</evidence>
<dbReference type="AlphaFoldDB" id="A0A9P4JEF2"/>
<comment type="similarity">
    <text evidence="3">Belongs to the MNN1/MNT family.</text>
</comment>
<evidence type="ECO:0000256" key="3">
    <source>
        <dbReference type="ARBA" id="ARBA00009105"/>
    </source>
</evidence>
<dbReference type="GO" id="GO:0000139">
    <property type="term" value="C:Golgi membrane"/>
    <property type="evidence" value="ECO:0007669"/>
    <property type="project" value="UniProtKB-SubCell"/>
</dbReference>
<dbReference type="InterPro" id="IPR022751">
    <property type="entry name" value="Alpha_mannosyltransferase"/>
</dbReference>
<dbReference type="PANTHER" id="PTHR31646">
    <property type="entry name" value="ALPHA-1,2-MANNOSYLTRANSFERASE MNN2"/>
    <property type="match status" value="1"/>
</dbReference>
<reference evidence="10" key="1">
    <citation type="journal article" date="2020" name="Stud. Mycol.">
        <title>101 Dothideomycetes genomes: a test case for predicting lifestyles and emergence of pathogens.</title>
        <authorList>
            <person name="Haridas S."/>
            <person name="Albert R."/>
            <person name="Binder M."/>
            <person name="Bloem J."/>
            <person name="Labutti K."/>
            <person name="Salamov A."/>
            <person name="Andreopoulos B."/>
            <person name="Baker S."/>
            <person name="Barry K."/>
            <person name="Bills G."/>
            <person name="Bluhm B."/>
            <person name="Cannon C."/>
            <person name="Castanera R."/>
            <person name="Culley D."/>
            <person name="Daum C."/>
            <person name="Ezra D."/>
            <person name="Gonzalez J."/>
            <person name="Henrissat B."/>
            <person name="Kuo A."/>
            <person name="Liang C."/>
            <person name="Lipzen A."/>
            <person name="Lutzoni F."/>
            <person name="Magnuson J."/>
            <person name="Mondo S."/>
            <person name="Nolan M."/>
            <person name="Ohm R."/>
            <person name="Pangilinan J."/>
            <person name="Park H.-J."/>
            <person name="Ramirez L."/>
            <person name="Alfaro M."/>
            <person name="Sun H."/>
            <person name="Tritt A."/>
            <person name="Yoshinaga Y."/>
            <person name="Zwiers L.-H."/>
            <person name="Turgeon B."/>
            <person name="Goodwin S."/>
            <person name="Spatafora J."/>
            <person name="Crous P."/>
            <person name="Grigoriev I."/>
        </authorList>
    </citation>
    <scope>NUCLEOTIDE SEQUENCE</scope>
    <source>
        <strain evidence="10">CBS 260.36</strain>
    </source>
</reference>
<evidence type="ECO:0000256" key="2">
    <source>
        <dbReference type="ARBA" id="ARBA00004922"/>
    </source>
</evidence>
<dbReference type="GO" id="GO:0000026">
    <property type="term" value="F:alpha-1,2-mannosyltransferase activity"/>
    <property type="evidence" value="ECO:0007669"/>
    <property type="project" value="TreeGrafter"/>
</dbReference>
<comment type="caution">
    <text evidence="10">The sequence shown here is derived from an EMBL/GenBank/DDBJ whole genome shotgun (WGS) entry which is preliminary data.</text>
</comment>
<keyword evidence="5" id="KW-0812">Transmembrane</keyword>
<dbReference type="Pfam" id="PF11051">
    <property type="entry name" value="Mannosyl_trans3"/>
    <property type="match status" value="2"/>
</dbReference>
<dbReference type="EMBL" id="ML996081">
    <property type="protein sequence ID" value="KAF2157339.1"/>
    <property type="molecule type" value="Genomic_DNA"/>
</dbReference>
<sequence>MVWKNHPIKSFEGVSPQFQRDAHRLSDADEFLPHFLAVTQLPGVSTPEAAAACNWEDPSKVNFQYGDQEEWVKEARPVEEIDSRRKQWQDFVIGQMFPWDINKHNVSGRGAAVLSGNENSFWRTKVMLGQLARLGSKLPVEIHYWKKELNDTSKGVLREIYPNLYFNDLSGKHNVIPTNNDNTFFVNYQMKPAAIINSRFEEVLFMDSDNVPAIDPMLLFDSQVFREYGSVFWPDIARTRPQNPMWSITNTPCKMNEYENESGQLMVNKKKFFYHLQLAAWYNNIQGEYYNGFLLGDKDLFRFAWHALKTEYGRPSRWVTSVGTNVPSDPNDPKSEHYYCGHTFAQHHPDTNGSIAFYHGGLLKQIAPETLKWHIAERGGIYQTYKRIHNDEDPFAFTNVGIKFDGGGYLPQRWRPEKGKDLKMGFCTDYYDVQPRPLEELDPEFQYAFRILRGYWIVGF</sequence>
<keyword evidence="7" id="KW-1133">Transmembrane helix</keyword>
<keyword evidence="4" id="KW-0808">Transferase</keyword>
<protein>
    <submittedName>
        <fullName evidence="10">Glycosyltransferase family 71 protein</fullName>
    </submittedName>
</protein>
<evidence type="ECO:0000256" key="1">
    <source>
        <dbReference type="ARBA" id="ARBA00004323"/>
    </source>
</evidence>
<dbReference type="SUPFAM" id="SSF53448">
    <property type="entry name" value="Nucleotide-diphospho-sugar transferases"/>
    <property type="match status" value="1"/>
</dbReference>
<evidence type="ECO:0000256" key="4">
    <source>
        <dbReference type="ARBA" id="ARBA00022679"/>
    </source>
</evidence>
<name>A0A9P4JEF2_9PEZI</name>
<keyword evidence="8" id="KW-0333">Golgi apparatus</keyword>
<evidence type="ECO:0000256" key="7">
    <source>
        <dbReference type="ARBA" id="ARBA00022989"/>
    </source>
</evidence>
<evidence type="ECO:0000256" key="9">
    <source>
        <dbReference type="ARBA" id="ARBA00023136"/>
    </source>
</evidence>
<evidence type="ECO:0000313" key="11">
    <source>
        <dbReference type="Proteomes" id="UP000799439"/>
    </source>
</evidence>
<evidence type="ECO:0000313" key="10">
    <source>
        <dbReference type="EMBL" id="KAF2157339.1"/>
    </source>
</evidence>
<keyword evidence="9" id="KW-0472">Membrane</keyword>
<evidence type="ECO:0000256" key="8">
    <source>
        <dbReference type="ARBA" id="ARBA00023034"/>
    </source>
</evidence>
<accession>A0A9P4JEF2</accession>
<organism evidence="10 11">
    <name type="scientific">Myriangium duriaei CBS 260.36</name>
    <dbReference type="NCBI Taxonomy" id="1168546"/>
    <lineage>
        <taxon>Eukaryota</taxon>
        <taxon>Fungi</taxon>
        <taxon>Dikarya</taxon>
        <taxon>Ascomycota</taxon>
        <taxon>Pezizomycotina</taxon>
        <taxon>Dothideomycetes</taxon>
        <taxon>Dothideomycetidae</taxon>
        <taxon>Myriangiales</taxon>
        <taxon>Myriangiaceae</taxon>
        <taxon>Myriangium</taxon>
    </lineage>
</organism>
<proteinExistence type="inferred from homology"/>
<dbReference type="GO" id="GO:0046354">
    <property type="term" value="P:mannan biosynthetic process"/>
    <property type="evidence" value="ECO:0007669"/>
    <property type="project" value="TreeGrafter"/>
</dbReference>
<dbReference type="OrthoDB" id="430354at2759"/>
<keyword evidence="6" id="KW-0735">Signal-anchor</keyword>
<keyword evidence="11" id="KW-1185">Reference proteome</keyword>
<dbReference type="InterPro" id="IPR029044">
    <property type="entry name" value="Nucleotide-diphossugar_trans"/>
</dbReference>
<comment type="subcellular location">
    <subcellularLocation>
        <location evidence="1">Golgi apparatus membrane</location>
        <topology evidence="1">Single-pass type II membrane protein</topology>
    </subcellularLocation>
</comment>
<dbReference type="PANTHER" id="PTHR31646:SF1">
    <property type="entry name" value="ALPHA-1,2-MANNOSYLTRANSFERASE MNN2"/>
    <property type="match status" value="1"/>
</dbReference>